<sequence length="153" mass="17226">SIAASEDKSENELSSNKKSDFVLGYKLFIKTSDGTSLPAKWFEESVLSIDEFLSSVYNKIISLTNNTTIMKSNYCVMFKTQREAGAGTQLVDAQDFLKFKAEYAKLATRKNDDEDEVEKPSNNKKNRIPSVSSLSSYDKIIAKNVLKIRNAYQ</sequence>
<gene>
    <name evidence="2" type="ORF">DERYTH_LOCUS10651</name>
</gene>
<feature type="region of interest" description="Disordered" evidence="1">
    <location>
        <begin position="109"/>
        <end position="130"/>
    </location>
</feature>
<organism evidence="2 3">
    <name type="scientific">Dentiscutata erythropus</name>
    <dbReference type="NCBI Taxonomy" id="1348616"/>
    <lineage>
        <taxon>Eukaryota</taxon>
        <taxon>Fungi</taxon>
        <taxon>Fungi incertae sedis</taxon>
        <taxon>Mucoromycota</taxon>
        <taxon>Glomeromycotina</taxon>
        <taxon>Glomeromycetes</taxon>
        <taxon>Diversisporales</taxon>
        <taxon>Gigasporaceae</taxon>
        <taxon>Dentiscutata</taxon>
    </lineage>
</organism>
<evidence type="ECO:0000313" key="2">
    <source>
        <dbReference type="EMBL" id="CAG8659855.1"/>
    </source>
</evidence>
<accession>A0A9N9HA15</accession>
<dbReference type="AlphaFoldDB" id="A0A9N9HA15"/>
<reference evidence="2" key="1">
    <citation type="submission" date="2021-06" db="EMBL/GenBank/DDBJ databases">
        <authorList>
            <person name="Kallberg Y."/>
            <person name="Tangrot J."/>
            <person name="Rosling A."/>
        </authorList>
    </citation>
    <scope>NUCLEOTIDE SEQUENCE</scope>
    <source>
        <strain evidence="2">MA453B</strain>
    </source>
</reference>
<feature type="non-terminal residue" evidence="2">
    <location>
        <position position="153"/>
    </location>
</feature>
<proteinExistence type="predicted"/>
<evidence type="ECO:0000256" key="1">
    <source>
        <dbReference type="SAM" id="MobiDB-lite"/>
    </source>
</evidence>
<name>A0A9N9HA15_9GLOM</name>
<dbReference type="EMBL" id="CAJVPY010006289">
    <property type="protein sequence ID" value="CAG8659855.1"/>
    <property type="molecule type" value="Genomic_DNA"/>
</dbReference>
<protein>
    <submittedName>
        <fullName evidence="2">28533_t:CDS:1</fullName>
    </submittedName>
</protein>
<keyword evidence="3" id="KW-1185">Reference proteome</keyword>
<dbReference type="Proteomes" id="UP000789405">
    <property type="component" value="Unassembled WGS sequence"/>
</dbReference>
<evidence type="ECO:0000313" key="3">
    <source>
        <dbReference type="Proteomes" id="UP000789405"/>
    </source>
</evidence>
<comment type="caution">
    <text evidence="2">The sequence shown here is derived from an EMBL/GenBank/DDBJ whole genome shotgun (WGS) entry which is preliminary data.</text>
</comment>
<dbReference type="OrthoDB" id="2434956at2759"/>